<dbReference type="Gene3D" id="1.10.3470.10">
    <property type="entry name" value="ABC transporter involved in vitamin B12 uptake, BtuC"/>
    <property type="match status" value="1"/>
</dbReference>
<name>A0A7Y9LBS4_9ACTN</name>
<comment type="subcellular location">
    <subcellularLocation>
        <location evidence="6">Cell membrane</location>
        <topology evidence="6">Multi-pass membrane protein</topology>
    </subcellularLocation>
    <subcellularLocation>
        <location evidence="1">Membrane</location>
        <topology evidence="1">Multi-pass membrane protein</topology>
    </subcellularLocation>
</comment>
<proteinExistence type="inferred from homology"/>
<evidence type="ECO:0000256" key="3">
    <source>
        <dbReference type="ARBA" id="ARBA00022692"/>
    </source>
</evidence>
<feature type="compositionally biased region" description="Basic and acidic residues" evidence="7">
    <location>
        <begin position="291"/>
        <end position="301"/>
    </location>
</feature>
<keyword evidence="4 8" id="KW-1133">Transmembrane helix</keyword>
<keyword evidence="3 6" id="KW-0812">Transmembrane</keyword>
<evidence type="ECO:0000256" key="1">
    <source>
        <dbReference type="ARBA" id="ARBA00004141"/>
    </source>
</evidence>
<evidence type="ECO:0000256" key="2">
    <source>
        <dbReference type="ARBA" id="ARBA00008034"/>
    </source>
</evidence>
<feature type="transmembrane region" description="Helical" evidence="8">
    <location>
        <begin position="246"/>
        <end position="266"/>
    </location>
</feature>
<keyword evidence="6" id="KW-0813">Transport</keyword>
<feature type="transmembrane region" description="Helical" evidence="8">
    <location>
        <begin position="219"/>
        <end position="240"/>
    </location>
</feature>
<dbReference type="InterPro" id="IPR037294">
    <property type="entry name" value="ABC_BtuC-like"/>
</dbReference>
<evidence type="ECO:0000256" key="7">
    <source>
        <dbReference type="SAM" id="MobiDB-lite"/>
    </source>
</evidence>
<feature type="transmembrane region" description="Helical" evidence="8">
    <location>
        <begin position="62"/>
        <end position="79"/>
    </location>
</feature>
<dbReference type="InterPro" id="IPR001626">
    <property type="entry name" value="ABC_TroCD"/>
</dbReference>
<dbReference type="Proteomes" id="UP000569914">
    <property type="component" value="Unassembled WGS sequence"/>
</dbReference>
<evidence type="ECO:0000313" key="10">
    <source>
        <dbReference type="Proteomes" id="UP000569914"/>
    </source>
</evidence>
<reference evidence="9 10" key="1">
    <citation type="submission" date="2020-07" db="EMBL/GenBank/DDBJ databases">
        <title>Sequencing the genomes of 1000 actinobacteria strains.</title>
        <authorList>
            <person name="Klenk H.-P."/>
        </authorList>
    </citation>
    <scope>NUCLEOTIDE SEQUENCE [LARGE SCALE GENOMIC DNA]</scope>
    <source>
        <strain evidence="9 10">DSM 22083</strain>
    </source>
</reference>
<keyword evidence="5 8" id="KW-0472">Membrane</keyword>
<dbReference type="EMBL" id="JACCBU010000001">
    <property type="protein sequence ID" value="NYE70126.1"/>
    <property type="molecule type" value="Genomic_DNA"/>
</dbReference>
<dbReference type="AlphaFoldDB" id="A0A7Y9LBS4"/>
<feature type="region of interest" description="Disordered" evidence="7">
    <location>
        <begin position="281"/>
        <end position="301"/>
    </location>
</feature>
<gene>
    <name evidence="9" type="ORF">BKA15_001455</name>
</gene>
<feature type="transmembrane region" description="Helical" evidence="8">
    <location>
        <begin position="132"/>
        <end position="151"/>
    </location>
</feature>
<keyword evidence="10" id="KW-1185">Reference proteome</keyword>
<comment type="caution">
    <text evidence="9">The sequence shown here is derived from an EMBL/GenBank/DDBJ whole genome shotgun (WGS) entry which is preliminary data.</text>
</comment>
<organism evidence="9 10">
    <name type="scientific">Microlunatus parietis</name>
    <dbReference type="NCBI Taxonomy" id="682979"/>
    <lineage>
        <taxon>Bacteria</taxon>
        <taxon>Bacillati</taxon>
        <taxon>Actinomycetota</taxon>
        <taxon>Actinomycetes</taxon>
        <taxon>Propionibacteriales</taxon>
        <taxon>Propionibacteriaceae</taxon>
        <taxon>Microlunatus</taxon>
    </lineage>
</organism>
<dbReference type="PANTHER" id="PTHR30477:SF0">
    <property type="entry name" value="METAL TRANSPORT SYSTEM MEMBRANE PROTEIN TM_0125-RELATED"/>
    <property type="match status" value="1"/>
</dbReference>
<dbReference type="Pfam" id="PF00950">
    <property type="entry name" value="ABC-3"/>
    <property type="match status" value="1"/>
</dbReference>
<dbReference type="SUPFAM" id="SSF81345">
    <property type="entry name" value="ABC transporter involved in vitamin B12 uptake, BtuC"/>
    <property type="match status" value="1"/>
</dbReference>
<evidence type="ECO:0000313" key="9">
    <source>
        <dbReference type="EMBL" id="NYE70126.1"/>
    </source>
</evidence>
<dbReference type="GO" id="GO:0055085">
    <property type="term" value="P:transmembrane transport"/>
    <property type="evidence" value="ECO:0007669"/>
    <property type="project" value="InterPro"/>
</dbReference>
<evidence type="ECO:0000256" key="8">
    <source>
        <dbReference type="SAM" id="Phobius"/>
    </source>
</evidence>
<accession>A0A7Y9LBS4</accession>
<feature type="transmembrane region" description="Helical" evidence="8">
    <location>
        <begin position="91"/>
        <end position="112"/>
    </location>
</feature>
<sequence>MIEILQYPFMQRALLAALLTGLMAPAIGSYVVQRRLSLLGDGLGHVAIAGVGLALLTGQQPIPVAVVVCVIGGVIVELLRQQGKATGDVGLAILFYGGLAAGVLMSGIAGAGAGALSQYLFGSLTSVTDGDLIMVAVLTVVVLVPTIGLAPQLFAVTSDEDFARVQGLKVRLYNLIIVVVAAITVTLAMRTVGLLLVSALMVIPVAAAQNLTRGFRAGLVGAIVIGVVVAVGGATASFYADSPPGAMIVVLAIAVFALSWPFSILATRRRKVLPVLPELSEDLDQPTPHEPAPDHPHEHNEVCGHQPVRHGDHIDYVHDGHRHAPHAGHYDEH</sequence>
<feature type="region of interest" description="Disordered" evidence="7">
    <location>
        <begin position="313"/>
        <end position="333"/>
    </location>
</feature>
<evidence type="ECO:0000256" key="4">
    <source>
        <dbReference type="ARBA" id="ARBA00022989"/>
    </source>
</evidence>
<evidence type="ECO:0000256" key="6">
    <source>
        <dbReference type="RuleBase" id="RU003943"/>
    </source>
</evidence>
<dbReference type="GO" id="GO:0043190">
    <property type="term" value="C:ATP-binding cassette (ABC) transporter complex"/>
    <property type="evidence" value="ECO:0007669"/>
    <property type="project" value="InterPro"/>
</dbReference>
<dbReference type="GO" id="GO:0010043">
    <property type="term" value="P:response to zinc ion"/>
    <property type="evidence" value="ECO:0007669"/>
    <property type="project" value="TreeGrafter"/>
</dbReference>
<comment type="similarity">
    <text evidence="2 6">Belongs to the ABC-3 integral membrane protein family.</text>
</comment>
<dbReference type="PANTHER" id="PTHR30477">
    <property type="entry name" value="ABC-TRANSPORTER METAL-BINDING PROTEIN"/>
    <property type="match status" value="1"/>
</dbReference>
<feature type="transmembrane region" description="Helical" evidence="8">
    <location>
        <begin position="195"/>
        <end position="212"/>
    </location>
</feature>
<evidence type="ECO:0000256" key="5">
    <source>
        <dbReference type="ARBA" id="ARBA00023136"/>
    </source>
</evidence>
<protein>
    <submittedName>
        <fullName evidence="9">Zinc transport system permease protein</fullName>
    </submittedName>
</protein>
<feature type="transmembrane region" description="Helical" evidence="8">
    <location>
        <begin position="172"/>
        <end position="189"/>
    </location>
</feature>